<keyword evidence="3" id="KW-1185">Reference proteome</keyword>
<organism evidence="2 3">
    <name type="scientific">Pseudonocardia lutea</name>
    <dbReference type="NCBI Taxonomy" id="2172015"/>
    <lineage>
        <taxon>Bacteria</taxon>
        <taxon>Bacillati</taxon>
        <taxon>Actinomycetota</taxon>
        <taxon>Actinomycetes</taxon>
        <taxon>Pseudonocardiales</taxon>
        <taxon>Pseudonocardiaceae</taxon>
        <taxon>Pseudonocardia</taxon>
    </lineage>
</organism>
<comment type="caution">
    <text evidence="2">The sequence shown here is derived from an EMBL/GenBank/DDBJ whole genome shotgun (WGS) entry which is preliminary data.</text>
</comment>
<dbReference type="InterPro" id="IPR004360">
    <property type="entry name" value="Glyas_Fos-R_dOase_dom"/>
</dbReference>
<name>A0ABW1IH53_9PSEU</name>
<dbReference type="CDD" id="cd07262">
    <property type="entry name" value="VOC_like"/>
    <property type="match status" value="1"/>
</dbReference>
<protein>
    <submittedName>
        <fullName evidence="2">VOC family protein</fullName>
    </submittedName>
</protein>
<dbReference type="PANTHER" id="PTHR35006:SF2">
    <property type="entry name" value="GLYOXALASE FAMILY PROTEIN (AFU_ORTHOLOGUE AFUA_5G14830)"/>
    <property type="match status" value="1"/>
</dbReference>
<evidence type="ECO:0000259" key="1">
    <source>
        <dbReference type="PROSITE" id="PS51819"/>
    </source>
</evidence>
<dbReference type="PROSITE" id="PS51819">
    <property type="entry name" value="VOC"/>
    <property type="match status" value="1"/>
</dbReference>
<dbReference type="EMBL" id="JBHSQK010000081">
    <property type="protein sequence ID" value="MFC5951689.1"/>
    <property type="molecule type" value="Genomic_DNA"/>
</dbReference>
<dbReference type="RefSeq" id="WP_379569878.1">
    <property type="nucleotide sequence ID" value="NZ_JBHSQK010000081.1"/>
</dbReference>
<sequence>MLDHLALQCADVEAAVAFYLRVFGPAGLREAMRFTHDEGLVVGLAGPEGKPELWLGPLLEGGENRPVHLALAAPSREGVDAVHEAAREAGAEVLHAPRVWPEYHPGYYAVFLRDPDGNNVEAVHHTWER</sequence>
<dbReference type="Gene3D" id="3.10.180.10">
    <property type="entry name" value="2,3-Dihydroxybiphenyl 1,2-Dioxygenase, domain 1"/>
    <property type="match status" value="1"/>
</dbReference>
<dbReference type="SUPFAM" id="SSF54593">
    <property type="entry name" value="Glyoxalase/Bleomycin resistance protein/Dihydroxybiphenyl dioxygenase"/>
    <property type="match status" value="1"/>
</dbReference>
<accession>A0ABW1IH53</accession>
<feature type="domain" description="VOC" evidence="1">
    <location>
        <begin position="1"/>
        <end position="125"/>
    </location>
</feature>
<dbReference type="InterPro" id="IPR029068">
    <property type="entry name" value="Glyas_Bleomycin-R_OHBP_Dase"/>
</dbReference>
<dbReference type="Proteomes" id="UP001596119">
    <property type="component" value="Unassembled WGS sequence"/>
</dbReference>
<gene>
    <name evidence="2" type="ORF">ACFQH9_25820</name>
</gene>
<dbReference type="InterPro" id="IPR037523">
    <property type="entry name" value="VOC_core"/>
</dbReference>
<dbReference type="PANTHER" id="PTHR35006">
    <property type="entry name" value="GLYOXALASE FAMILY PROTEIN (AFU_ORTHOLOGUE AFUA_5G14830)"/>
    <property type="match status" value="1"/>
</dbReference>
<dbReference type="Pfam" id="PF00903">
    <property type="entry name" value="Glyoxalase"/>
    <property type="match status" value="1"/>
</dbReference>
<reference evidence="3" key="1">
    <citation type="journal article" date="2019" name="Int. J. Syst. Evol. Microbiol.">
        <title>The Global Catalogue of Microorganisms (GCM) 10K type strain sequencing project: providing services to taxonomists for standard genome sequencing and annotation.</title>
        <authorList>
            <consortium name="The Broad Institute Genomics Platform"/>
            <consortium name="The Broad Institute Genome Sequencing Center for Infectious Disease"/>
            <person name="Wu L."/>
            <person name="Ma J."/>
        </authorList>
    </citation>
    <scope>NUCLEOTIDE SEQUENCE [LARGE SCALE GENOMIC DNA]</scope>
    <source>
        <strain evidence="3">CGMCC 4.7397</strain>
    </source>
</reference>
<proteinExistence type="predicted"/>
<evidence type="ECO:0000313" key="3">
    <source>
        <dbReference type="Proteomes" id="UP001596119"/>
    </source>
</evidence>
<evidence type="ECO:0000313" key="2">
    <source>
        <dbReference type="EMBL" id="MFC5951689.1"/>
    </source>
</evidence>